<protein>
    <submittedName>
        <fullName evidence="2">Uncharacterized protein</fullName>
    </submittedName>
</protein>
<organism evidence="2 3">
    <name type="scientific">Flavobacterium hydrophilum</name>
    <dbReference type="NCBI Taxonomy" id="2211445"/>
    <lineage>
        <taxon>Bacteria</taxon>
        <taxon>Pseudomonadati</taxon>
        <taxon>Bacteroidota</taxon>
        <taxon>Flavobacteriia</taxon>
        <taxon>Flavobacteriales</taxon>
        <taxon>Flavobacteriaceae</taxon>
        <taxon>Flavobacterium</taxon>
    </lineage>
</organism>
<sequence>MEPFYGWYNKLELIANQKNKMGQSKLEVVNKSFDKLVNKLTENSSDNSIWNVLIPLLIGAGLTLLTQFLIELWKSKKESKLKKQELISKAKAKTYLIAQIIKDLAMFKTQKQYYIRAYRLAKQRNDTEEYKDNYQKHYDKANNLRSVETKLDESIAEYIQIVSEYIILTKSKENFEEYFQFLFNYNHPKALKFENCNNEDELIAEHSIEEKRLNGEYLNLNQALHNIQDLM</sequence>
<feature type="transmembrane region" description="Helical" evidence="1">
    <location>
        <begin position="49"/>
        <end position="73"/>
    </location>
</feature>
<evidence type="ECO:0000313" key="3">
    <source>
        <dbReference type="Proteomes" id="UP000247681"/>
    </source>
</evidence>
<keyword evidence="1" id="KW-0812">Transmembrane</keyword>
<dbReference type="RefSeq" id="WP_110347987.1">
    <property type="nucleotide sequence ID" value="NZ_QJHL01000004.1"/>
</dbReference>
<keyword evidence="1" id="KW-0472">Membrane</keyword>
<keyword evidence="3" id="KW-1185">Reference proteome</keyword>
<accession>A0A2V4C084</accession>
<proteinExistence type="predicted"/>
<evidence type="ECO:0000313" key="2">
    <source>
        <dbReference type="EMBL" id="PXY44292.1"/>
    </source>
</evidence>
<keyword evidence="1" id="KW-1133">Transmembrane helix</keyword>
<dbReference type="Proteomes" id="UP000247681">
    <property type="component" value="Unassembled WGS sequence"/>
</dbReference>
<evidence type="ECO:0000256" key="1">
    <source>
        <dbReference type="SAM" id="Phobius"/>
    </source>
</evidence>
<comment type="caution">
    <text evidence="2">The sequence shown here is derived from an EMBL/GenBank/DDBJ whole genome shotgun (WGS) entry which is preliminary data.</text>
</comment>
<dbReference type="EMBL" id="QJHL01000004">
    <property type="protein sequence ID" value="PXY44292.1"/>
    <property type="molecule type" value="Genomic_DNA"/>
</dbReference>
<name>A0A2V4C084_9FLAO</name>
<gene>
    <name evidence="2" type="ORF">DMB68_17885</name>
</gene>
<dbReference type="OrthoDB" id="1247164at2"/>
<reference evidence="2 3" key="1">
    <citation type="submission" date="2018-05" db="EMBL/GenBank/DDBJ databases">
        <title>Flavobacterium sp. strain IMCC34758, incomplete genome.</title>
        <authorList>
            <person name="Joung Y."/>
        </authorList>
    </citation>
    <scope>NUCLEOTIDE SEQUENCE [LARGE SCALE GENOMIC DNA]</scope>
    <source>
        <strain evidence="2 3">IMCC34758</strain>
    </source>
</reference>
<dbReference type="AlphaFoldDB" id="A0A2V4C084"/>